<name>A0A852YDS3_9MICO</name>
<protein>
    <submittedName>
        <fullName evidence="6">AcrR family transcriptional regulator</fullName>
    </submittedName>
</protein>
<dbReference type="InterPro" id="IPR036271">
    <property type="entry name" value="Tet_transcr_reg_TetR-rel_C_sf"/>
</dbReference>
<dbReference type="RefSeq" id="WP_246286747.1">
    <property type="nucleotide sequence ID" value="NZ_JACBZY010000001.1"/>
</dbReference>
<dbReference type="Gene3D" id="1.10.357.10">
    <property type="entry name" value="Tetracycline Repressor, domain 2"/>
    <property type="match status" value="1"/>
</dbReference>
<evidence type="ECO:0000259" key="5">
    <source>
        <dbReference type="PROSITE" id="PS50977"/>
    </source>
</evidence>
<evidence type="ECO:0000256" key="3">
    <source>
        <dbReference type="ARBA" id="ARBA00023163"/>
    </source>
</evidence>
<dbReference type="PANTHER" id="PTHR30055">
    <property type="entry name" value="HTH-TYPE TRANSCRIPTIONAL REGULATOR RUTR"/>
    <property type="match status" value="1"/>
</dbReference>
<dbReference type="PANTHER" id="PTHR30055:SF234">
    <property type="entry name" value="HTH-TYPE TRANSCRIPTIONAL REGULATOR BETI"/>
    <property type="match status" value="1"/>
</dbReference>
<evidence type="ECO:0000256" key="2">
    <source>
        <dbReference type="ARBA" id="ARBA00023125"/>
    </source>
</evidence>
<dbReference type="GO" id="GO:0003700">
    <property type="term" value="F:DNA-binding transcription factor activity"/>
    <property type="evidence" value="ECO:0007669"/>
    <property type="project" value="TreeGrafter"/>
</dbReference>
<evidence type="ECO:0000313" key="7">
    <source>
        <dbReference type="Proteomes" id="UP000553888"/>
    </source>
</evidence>
<feature type="domain" description="HTH tetR-type" evidence="5">
    <location>
        <begin position="6"/>
        <end position="70"/>
    </location>
</feature>
<dbReference type="PROSITE" id="PS50977">
    <property type="entry name" value="HTH_TETR_2"/>
    <property type="match status" value="1"/>
</dbReference>
<evidence type="ECO:0000256" key="1">
    <source>
        <dbReference type="ARBA" id="ARBA00023015"/>
    </source>
</evidence>
<dbReference type="InterPro" id="IPR009057">
    <property type="entry name" value="Homeodomain-like_sf"/>
</dbReference>
<dbReference type="Proteomes" id="UP000553888">
    <property type="component" value="Unassembled WGS sequence"/>
</dbReference>
<dbReference type="Pfam" id="PF00440">
    <property type="entry name" value="TetR_N"/>
    <property type="match status" value="1"/>
</dbReference>
<feature type="DNA-binding region" description="H-T-H motif" evidence="4">
    <location>
        <begin position="33"/>
        <end position="52"/>
    </location>
</feature>
<reference evidence="6 7" key="1">
    <citation type="submission" date="2020-07" db="EMBL/GenBank/DDBJ databases">
        <title>Sequencing the genomes of 1000 actinobacteria strains.</title>
        <authorList>
            <person name="Klenk H.-P."/>
        </authorList>
    </citation>
    <scope>NUCLEOTIDE SEQUENCE [LARGE SCALE GENOMIC DNA]</scope>
    <source>
        <strain evidence="6 7">DSM 23141</strain>
    </source>
</reference>
<keyword evidence="1" id="KW-0805">Transcription regulation</keyword>
<accession>A0A852YDS3</accession>
<keyword evidence="7" id="KW-1185">Reference proteome</keyword>
<dbReference type="InterPro" id="IPR001647">
    <property type="entry name" value="HTH_TetR"/>
</dbReference>
<dbReference type="InterPro" id="IPR050109">
    <property type="entry name" value="HTH-type_TetR-like_transc_reg"/>
</dbReference>
<dbReference type="GO" id="GO:0000976">
    <property type="term" value="F:transcription cis-regulatory region binding"/>
    <property type="evidence" value="ECO:0007669"/>
    <property type="project" value="TreeGrafter"/>
</dbReference>
<dbReference type="InterPro" id="IPR049445">
    <property type="entry name" value="TetR_SbtR-like_C"/>
</dbReference>
<dbReference type="SUPFAM" id="SSF46689">
    <property type="entry name" value="Homeodomain-like"/>
    <property type="match status" value="1"/>
</dbReference>
<comment type="caution">
    <text evidence="6">The sequence shown here is derived from an EMBL/GenBank/DDBJ whole genome shotgun (WGS) entry which is preliminary data.</text>
</comment>
<dbReference type="Pfam" id="PF21597">
    <property type="entry name" value="TetR_C_43"/>
    <property type="match status" value="1"/>
</dbReference>
<gene>
    <name evidence="6" type="ORF">BJ979_002086</name>
</gene>
<evidence type="ECO:0000313" key="6">
    <source>
        <dbReference type="EMBL" id="NYG99460.1"/>
    </source>
</evidence>
<dbReference type="SUPFAM" id="SSF48498">
    <property type="entry name" value="Tetracyclin repressor-like, C-terminal domain"/>
    <property type="match status" value="1"/>
</dbReference>
<dbReference type="AlphaFoldDB" id="A0A852YDS3"/>
<proteinExistence type="predicted"/>
<keyword evidence="3" id="KW-0804">Transcription</keyword>
<sequence>MRADAQRNRDALVEAARAAFLEGGHDDGGQEASLEAIARRAGVGIGTLYRHFPTRSDLIAAVHAAGLDAVTALVVPLQAEHAPFEALRRWIEAYSEFSLTKRGMAEALREAAESGTVSKTSTRERVTAAVDQLLSAAKESGEVRADVRADDVAASLVGIFLTTRDAADRDQPARLIELVLAGIRA</sequence>
<evidence type="ECO:0000256" key="4">
    <source>
        <dbReference type="PROSITE-ProRule" id="PRU00335"/>
    </source>
</evidence>
<keyword evidence="2 4" id="KW-0238">DNA-binding</keyword>
<organism evidence="6 7">
    <name type="scientific">Schumannella luteola</name>
    <dbReference type="NCBI Taxonomy" id="472059"/>
    <lineage>
        <taxon>Bacteria</taxon>
        <taxon>Bacillati</taxon>
        <taxon>Actinomycetota</taxon>
        <taxon>Actinomycetes</taxon>
        <taxon>Micrococcales</taxon>
        <taxon>Microbacteriaceae</taxon>
        <taxon>Schumannella</taxon>
    </lineage>
</organism>
<dbReference type="EMBL" id="JACBZY010000001">
    <property type="protein sequence ID" value="NYG99460.1"/>
    <property type="molecule type" value="Genomic_DNA"/>
</dbReference>